<feature type="compositionally biased region" description="Pro residues" evidence="1">
    <location>
        <begin position="1"/>
        <end position="10"/>
    </location>
</feature>
<feature type="compositionally biased region" description="Basic residues" evidence="1">
    <location>
        <begin position="32"/>
        <end position="59"/>
    </location>
</feature>
<proteinExistence type="predicted"/>
<feature type="compositionally biased region" description="Basic and acidic residues" evidence="1">
    <location>
        <begin position="769"/>
        <end position="780"/>
    </location>
</feature>
<feature type="compositionally biased region" description="Basic residues" evidence="1">
    <location>
        <begin position="675"/>
        <end position="686"/>
    </location>
</feature>
<name>A0A6J4TP82_9BACT</name>
<feature type="compositionally biased region" description="Basic and acidic residues" evidence="1">
    <location>
        <begin position="461"/>
        <end position="482"/>
    </location>
</feature>
<feature type="compositionally biased region" description="Basic and acidic residues" evidence="1">
    <location>
        <begin position="792"/>
        <end position="814"/>
    </location>
</feature>
<feature type="compositionally biased region" description="Low complexity" evidence="1">
    <location>
        <begin position="63"/>
        <end position="72"/>
    </location>
</feature>
<feature type="compositionally biased region" description="Basic and acidic residues" evidence="1">
    <location>
        <begin position="158"/>
        <end position="168"/>
    </location>
</feature>
<gene>
    <name evidence="2" type="ORF">AVDCRST_MAG73-713</name>
</gene>
<feature type="region of interest" description="Disordered" evidence="1">
    <location>
        <begin position="1"/>
        <end position="191"/>
    </location>
</feature>
<feature type="non-terminal residue" evidence="2">
    <location>
        <position position="1"/>
    </location>
</feature>
<feature type="non-terminal residue" evidence="2">
    <location>
        <position position="839"/>
    </location>
</feature>
<feature type="compositionally biased region" description="Basic residues" evidence="1">
    <location>
        <begin position="169"/>
        <end position="191"/>
    </location>
</feature>
<evidence type="ECO:0000313" key="2">
    <source>
        <dbReference type="EMBL" id="CAA9528573.1"/>
    </source>
</evidence>
<feature type="compositionally biased region" description="Basic and acidic residues" evidence="1">
    <location>
        <begin position="687"/>
        <end position="702"/>
    </location>
</feature>
<feature type="region of interest" description="Disordered" evidence="1">
    <location>
        <begin position="742"/>
        <end position="826"/>
    </location>
</feature>
<feature type="compositionally biased region" description="Basic residues" evidence="1">
    <location>
        <begin position="449"/>
        <end position="460"/>
    </location>
</feature>
<feature type="compositionally biased region" description="Basic residues" evidence="1">
    <location>
        <begin position="348"/>
        <end position="359"/>
    </location>
</feature>
<feature type="compositionally biased region" description="Basic residues" evidence="1">
    <location>
        <begin position="742"/>
        <end position="755"/>
    </location>
</feature>
<feature type="compositionally biased region" description="Basic residues" evidence="1">
    <location>
        <begin position="781"/>
        <end position="790"/>
    </location>
</feature>
<feature type="compositionally biased region" description="Basic residues" evidence="1">
    <location>
        <begin position="404"/>
        <end position="414"/>
    </location>
</feature>
<feature type="region of interest" description="Disordered" evidence="1">
    <location>
        <begin position="206"/>
        <end position="552"/>
    </location>
</feature>
<dbReference type="EMBL" id="CADCWE010000043">
    <property type="protein sequence ID" value="CAA9528573.1"/>
    <property type="molecule type" value="Genomic_DNA"/>
</dbReference>
<organism evidence="2">
    <name type="scientific">uncultured Thermomicrobiales bacterium</name>
    <dbReference type="NCBI Taxonomy" id="1645740"/>
    <lineage>
        <taxon>Bacteria</taxon>
        <taxon>Pseudomonadati</taxon>
        <taxon>Thermomicrobiota</taxon>
        <taxon>Thermomicrobia</taxon>
        <taxon>Thermomicrobiales</taxon>
        <taxon>environmental samples</taxon>
    </lineage>
</organism>
<feature type="compositionally biased region" description="Basic residues" evidence="1">
    <location>
        <begin position="137"/>
        <end position="153"/>
    </location>
</feature>
<reference evidence="2" key="1">
    <citation type="submission" date="2020-02" db="EMBL/GenBank/DDBJ databases">
        <authorList>
            <person name="Meier V. D."/>
        </authorList>
    </citation>
    <scope>NUCLEOTIDE SEQUENCE</scope>
    <source>
        <strain evidence="2">AVDCRST_MAG73</strain>
    </source>
</reference>
<feature type="compositionally biased region" description="Basic residues" evidence="1">
    <location>
        <begin position="217"/>
        <end position="228"/>
    </location>
</feature>
<sequence>GGTGPAPQPGPRRRPGSRKPLPGAAAPGDGRRRARPPARRRRCRPARPVRGSRARRRRGAGTGDADLAAAARQRGRRADDRGGAARTIPAADRHSALRPRPVRLPAGAQSRPRGGRDHRDRQRRRGARRERDGRRAATPRRGRATARPGRPRPARTGDGPRSERGLDPRRRRGGRPGPCRRRRGVHDRQRHLLSCRSLPASLRGGAALAGARDHPHGATRARRGRRGATVRLGPGQRTRRRLRARGGAIGERNDGADRGRAHRVQRGGASTVGADSPRRRRSHPAPGDGDQPAAVQRHVRSFGGGADRSRAAKRRPLRRQPVSGDAQRHARQQRLHRLSDRHDLAPGRARHARRRRRRRTTEPAQLRPDPGRDGQAGVQGGPGPEGVPAQFDLARDLRPAGPNRGRRGRVRAALHRLPDDRGDLGLNRRRPAQLLPERAQQRDQLPFRPARRRGRWRRGRDHAADTGRRGPRHRPGDAGDALRRRRRRQDAALRPAATVRVQRRGRRGRLAGPVLPGDDRLERAPQYPTVDPQPNLAHPPERRGGARNAHLPADVRGRSGAAATAVAGRFLLRHPALPVQNRQGHLRRRRRPAEQAADLGPDPGSAGYFRGARGADPGHHRRTRQHHRQFRVQPQAVRGPRPPSRADGEGLLRLRRGGANVCLRRADGPTAGRQGARRGAARRHQDHGRDRPAGARLRDGQHRGGLRRHVAGTCRGAGHGRRAGWRGGGRWWRDRFGARCRTRERRRSVARRGGRTRGTGIGCCPGPRALDRRDPGERAARRDRRARPPTRWRSDPRPGGRDGRNADRAGADSRRRGHRRTRGRCGRFDRGVVGRFRGM</sequence>
<evidence type="ECO:0000256" key="1">
    <source>
        <dbReference type="SAM" id="MobiDB-lite"/>
    </source>
</evidence>
<dbReference type="AlphaFoldDB" id="A0A6J4TP82"/>
<feature type="region of interest" description="Disordered" evidence="1">
    <location>
        <begin position="578"/>
        <end position="651"/>
    </location>
</feature>
<feature type="compositionally biased region" description="Basic residues" evidence="1">
    <location>
        <begin position="619"/>
        <end position="630"/>
    </location>
</feature>
<accession>A0A6J4TP82</accession>
<feature type="compositionally biased region" description="Low complexity" evidence="1">
    <location>
        <begin position="18"/>
        <end position="28"/>
    </location>
</feature>
<feature type="region of interest" description="Disordered" evidence="1">
    <location>
        <begin position="663"/>
        <end position="725"/>
    </location>
</feature>
<feature type="compositionally biased region" description="Basic residues" evidence="1">
    <location>
        <begin position="815"/>
        <end position="825"/>
    </location>
</feature>
<protein>
    <submittedName>
        <fullName evidence="2">Uncharacterized protein</fullName>
    </submittedName>
</protein>